<keyword evidence="2" id="KW-1185">Reference proteome</keyword>
<reference evidence="1 2" key="1">
    <citation type="submission" date="2018-06" db="EMBL/GenBank/DDBJ databases">
        <authorList>
            <consortium name="Pathogen Informatics"/>
            <person name="Doyle S."/>
        </authorList>
    </citation>
    <scope>NUCLEOTIDE SEQUENCE [LARGE SCALE GENOMIC DNA]</scope>
    <source>
        <strain evidence="1 2">NCTC10994</strain>
    </source>
</reference>
<evidence type="ECO:0000313" key="1">
    <source>
        <dbReference type="EMBL" id="SQI37776.1"/>
    </source>
</evidence>
<organism evidence="1 2">
    <name type="scientific">Rhodococcus coprophilus</name>
    <dbReference type="NCBI Taxonomy" id="38310"/>
    <lineage>
        <taxon>Bacteria</taxon>
        <taxon>Bacillati</taxon>
        <taxon>Actinomycetota</taxon>
        <taxon>Actinomycetes</taxon>
        <taxon>Mycobacteriales</taxon>
        <taxon>Nocardiaceae</taxon>
        <taxon>Rhodococcus</taxon>
    </lineage>
</organism>
<name>A0A2X4UDA4_9NOCA</name>
<sequence length="108" mass="11564">MSDLTATLRSLYADEKPSTDADLTVLNSSAADSIRTERESGDDALQAILAQFVMNNATDGEQARRLSNALAGIKQFLVHEIITEFPTTSVEALSEAAEAAGYEIEVLS</sequence>
<dbReference type="STRING" id="1219011.GCA_001895045_01652"/>
<dbReference type="AlphaFoldDB" id="A0A2X4UDA4"/>
<dbReference type="EMBL" id="LS483468">
    <property type="protein sequence ID" value="SQI37776.1"/>
    <property type="molecule type" value="Genomic_DNA"/>
</dbReference>
<proteinExistence type="predicted"/>
<gene>
    <name evidence="1" type="ORF">NCTC10994_03755</name>
</gene>
<accession>A0A2X4UDA4</accession>
<evidence type="ECO:0000313" key="2">
    <source>
        <dbReference type="Proteomes" id="UP000249091"/>
    </source>
</evidence>
<dbReference type="KEGG" id="rcr:NCTC10994_03755"/>
<dbReference type="RefSeq" id="WP_072699584.1">
    <property type="nucleotide sequence ID" value="NZ_JAFBBL010000001.1"/>
</dbReference>
<protein>
    <submittedName>
        <fullName evidence="1">Uncharacterized protein</fullName>
    </submittedName>
</protein>
<dbReference type="Proteomes" id="UP000249091">
    <property type="component" value="Chromosome 1"/>
</dbReference>